<keyword evidence="3" id="KW-1185">Reference proteome</keyword>
<reference evidence="2 3" key="1">
    <citation type="journal article" date="2016" name="Nat. Commun.">
        <title>Ectomycorrhizal ecology is imprinted in the genome of the dominant symbiotic fungus Cenococcum geophilum.</title>
        <authorList>
            <consortium name="DOE Joint Genome Institute"/>
            <person name="Peter M."/>
            <person name="Kohler A."/>
            <person name="Ohm R.A."/>
            <person name="Kuo A."/>
            <person name="Krutzmann J."/>
            <person name="Morin E."/>
            <person name="Arend M."/>
            <person name="Barry K.W."/>
            <person name="Binder M."/>
            <person name="Choi C."/>
            <person name="Clum A."/>
            <person name="Copeland A."/>
            <person name="Grisel N."/>
            <person name="Haridas S."/>
            <person name="Kipfer T."/>
            <person name="LaButti K."/>
            <person name="Lindquist E."/>
            <person name="Lipzen A."/>
            <person name="Maire R."/>
            <person name="Meier B."/>
            <person name="Mihaltcheva S."/>
            <person name="Molinier V."/>
            <person name="Murat C."/>
            <person name="Poggeler S."/>
            <person name="Quandt C.A."/>
            <person name="Sperisen C."/>
            <person name="Tritt A."/>
            <person name="Tisserant E."/>
            <person name="Crous P.W."/>
            <person name="Henrissat B."/>
            <person name="Nehls U."/>
            <person name="Egli S."/>
            <person name="Spatafora J.W."/>
            <person name="Grigoriev I.V."/>
            <person name="Martin F.M."/>
        </authorList>
    </citation>
    <scope>NUCLEOTIDE SEQUENCE [LARGE SCALE GENOMIC DNA]</scope>
    <source>
        <strain evidence="2 3">CBS 207.34</strain>
    </source>
</reference>
<dbReference type="AlphaFoldDB" id="A0A8E2JN71"/>
<feature type="transmembrane region" description="Helical" evidence="1">
    <location>
        <begin position="155"/>
        <end position="176"/>
    </location>
</feature>
<keyword evidence="1" id="KW-0812">Transmembrane</keyword>
<accession>A0A8E2JN71</accession>
<proteinExistence type="predicted"/>
<feature type="non-terminal residue" evidence="2">
    <location>
        <position position="540"/>
    </location>
</feature>
<evidence type="ECO:0000313" key="2">
    <source>
        <dbReference type="EMBL" id="OCL03560.1"/>
    </source>
</evidence>
<protein>
    <submittedName>
        <fullName evidence="2">Uncharacterized protein</fullName>
    </submittedName>
</protein>
<name>A0A8E2JN71_9PEZI</name>
<evidence type="ECO:0000313" key="3">
    <source>
        <dbReference type="Proteomes" id="UP000250140"/>
    </source>
</evidence>
<gene>
    <name evidence="2" type="ORF">AOQ84DRAFT_266327</name>
</gene>
<feature type="transmembrane region" description="Helical" evidence="1">
    <location>
        <begin position="52"/>
        <end position="74"/>
    </location>
</feature>
<feature type="transmembrane region" description="Helical" evidence="1">
    <location>
        <begin position="182"/>
        <end position="209"/>
    </location>
</feature>
<keyword evidence="1" id="KW-1133">Transmembrane helix</keyword>
<keyword evidence="1" id="KW-0472">Membrane</keyword>
<feature type="transmembrane region" description="Helical" evidence="1">
    <location>
        <begin position="513"/>
        <end position="534"/>
    </location>
</feature>
<dbReference type="OrthoDB" id="5392263at2759"/>
<dbReference type="EMBL" id="KV750714">
    <property type="protein sequence ID" value="OCL03560.1"/>
    <property type="molecule type" value="Genomic_DNA"/>
</dbReference>
<feature type="transmembrane region" description="Helical" evidence="1">
    <location>
        <begin position="366"/>
        <end position="391"/>
    </location>
</feature>
<feature type="transmembrane region" description="Helical" evidence="1">
    <location>
        <begin position="444"/>
        <end position="469"/>
    </location>
</feature>
<sequence length="540" mass="60254">GITYTWCRKNCGTGSARFNFVSFATATSSWLVPWLVLVAQSPFETKDPWGNFMAFFLAVGSPMLITYSLAITVLNARWINDEFRNLKVWNKELGGQMIGVLDDVSQFLVGSQSVPIQLVLGQKKEFVQLIVDPTKKNWWQHLVREMKNTEREWTYSLRFQIVGGFVVQLLAVIIFFDTSDDIYSIGTIGVTVNCLWTWMISICLAWVWVGSQKSHSTIRNALDKHAEPNGDVNTNLRERSNVANVPIFTTARLPDKCFHLSIAGDAILPGPIHNYARLWTHMAVARELVKGFKFMNYRLGGRRFVADGTEIVERRVSVSRQEWNNEDYHANPRGEPSEMARYIGMTHECEYVPTYTPNSPKYMARIAIATFVAFFVQWGTTGPAIVIAYFTPIVGFGCLSGPYLLYGLAATSTWALLTISAQLSQSYYTELVLPKARPYIRSEVKAILAVLTRILGKLLAIASALWVVVLSTIQFSNIYDSCWCNSCAVTKGVGSYVLIFASNQDVVGAAMKAWVWGVAWSVITILATLVFVGVGKGSAG</sequence>
<organism evidence="2 3">
    <name type="scientific">Glonium stellatum</name>
    <dbReference type="NCBI Taxonomy" id="574774"/>
    <lineage>
        <taxon>Eukaryota</taxon>
        <taxon>Fungi</taxon>
        <taxon>Dikarya</taxon>
        <taxon>Ascomycota</taxon>
        <taxon>Pezizomycotina</taxon>
        <taxon>Dothideomycetes</taxon>
        <taxon>Pleosporomycetidae</taxon>
        <taxon>Gloniales</taxon>
        <taxon>Gloniaceae</taxon>
        <taxon>Glonium</taxon>
    </lineage>
</organism>
<evidence type="ECO:0000256" key="1">
    <source>
        <dbReference type="SAM" id="Phobius"/>
    </source>
</evidence>
<feature type="transmembrane region" description="Helical" evidence="1">
    <location>
        <begin position="18"/>
        <end position="40"/>
    </location>
</feature>
<feature type="non-terminal residue" evidence="2">
    <location>
        <position position="1"/>
    </location>
</feature>
<dbReference type="Proteomes" id="UP000250140">
    <property type="component" value="Unassembled WGS sequence"/>
</dbReference>
<feature type="transmembrane region" description="Helical" evidence="1">
    <location>
        <begin position="403"/>
        <end position="423"/>
    </location>
</feature>